<keyword evidence="5 6" id="KW-0472">Membrane</keyword>
<evidence type="ECO:0000256" key="6">
    <source>
        <dbReference type="RuleBase" id="RU363076"/>
    </source>
</evidence>
<dbReference type="PANTHER" id="PTHR23427:SF2">
    <property type="entry name" value="SURFEIT LOCUS PROTEIN 1"/>
    <property type="match status" value="1"/>
</dbReference>
<reference evidence="7" key="1">
    <citation type="journal article" date="2014" name="Int. J. Syst. Evol. Microbiol.">
        <title>Complete genome sequence of Corynebacterium casei LMG S-19264T (=DSM 44701T), isolated from a smear-ripened cheese.</title>
        <authorList>
            <consortium name="US DOE Joint Genome Institute (JGI-PGF)"/>
            <person name="Walter F."/>
            <person name="Albersmeier A."/>
            <person name="Kalinowski J."/>
            <person name="Ruckert C."/>
        </authorList>
    </citation>
    <scope>NUCLEOTIDE SEQUENCE</scope>
    <source>
        <strain evidence="7">KCTC 32296</strain>
    </source>
</reference>
<feature type="transmembrane region" description="Helical" evidence="6">
    <location>
        <begin position="210"/>
        <end position="229"/>
    </location>
</feature>
<keyword evidence="3 6" id="KW-0812">Transmembrane</keyword>
<keyword evidence="4 6" id="KW-1133">Transmembrane helix</keyword>
<evidence type="ECO:0000313" key="8">
    <source>
        <dbReference type="Proteomes" id="UP000662572"/>
    </source>
</evidence>
<dbReference type="PANTHER" id="PTHR23427">
    <property type="entry name" value="SURFEIT LOCUS PROTEIN"/>
    <property type="match status" value="1"/>
</dbReference>
<evidence type="ECO:0000256" key="1">
    <source>
        <dbReference type="ARBA" id="ARBA00004370"/>
    </source>
</evidence>
<reference evidence="7" key="2">
    <citation type="submission" date="2020-09" db="EMBL/GenBank/DDBJ databases">
        <authorList>
            <person name="Sun Q."/>
            <person name="Kim S."/>
        </authorList>
    </citation>
    <scope>NUCLEOTIDE SEQUENCE</scope>
    <source>
        <strain evidence="7">KCTC 32296</strain>
    </source>
</reference>
<comment type="caution">
    <text evidence="7">The sequence shown here is derived from an EMBL/GenBank/DDBJ whole genome shotgun (WGS) entry which is preliminary data.</text>
</comment>
<dbReference type="InterPro" id="IPR002994">
    <property type="entry name" value="Surf1/Shy1"/>
</dbReference>
<evidence type="ECO:0000313" key="7">
    <source>
        <dbReference type="EMBL" id="GGZ37196.1"/>
    </source>
</evidence>
<evidence type="ECO:0000256" key="2">
    <source>
        <dbReference type="ARBA" id="ARBA00007165"/>
    </source>
</evidence>
<dbReference type="AlphaFoldDB" id="A0A918QAV3"/>
<dbReference type="Pfam" id="PF02104">
    <property type="entry name" value="SURF1"/>
    <property type="match status" value="1"/>
</dbReference>
<keyword evidence="8" id="KW-1185">Reference proteome</keyword>
<protein>
    <recommendedName>
        <fullName evidence="6">SURF1-like protein</fullName>
    </recommendedName>
</protein>
<name>A0A918QAV3_9CAUL</name>
<dbReference type="GO" id="GO:0005886">
    <property type="term" value="C:plasma membrane"/>
    <property type="evidence" value="ECO:0007669"/>
    <property type="project" value="UniProtKB-SubCell"/>
</dbReference>
<proteinExistence type="inferred from homology"/>
<comment type="subcellular location">
    <subcellularLocation>
        <location evidence="6">Cell membrane</location>
        <topology evidence="6">Multi-pass membrane protein</topology>
    </subcellularLocation>
    <subcellularLocation>
        <location evidence="1">Membrane</location>
    </subcellularLocation>
</comment>
<sequence>MAVRSLFKLAPPIMTVCVVIAFLCLNGLGVWQLQRLHWKQGLKSEIERTQTIAPLPVRDVIAGDQDASWRQITIGNCFIAADKLIYMHGLLNGVSGYHVLGTCPYDSERKIITELGFSEVPLPQDLPIITPVVGRLRKLDAIPAGMTPPNIPEKNEWYWRSAREISKALNMPVREDYFVIMDLEKSDLEISGLVQSPMTAALSNRHLEYALTWFGLAWTLLAMFGAVLYQKYKKVNA</sequence>
<comment type="similarity">
    <text evidence="2 6">Belongs to the SURF1 family.</text>
</comment>
<feature type="transmembrane region" description="Helical" evidence="6">
    <location>
        <begin position="12"/>
        <end position="33"/>
    </location>
</feature>
<gene>
    <name evidence="7" type="ORF">GCM10011273_24470</name>
</gene>
<dbReference type="Proteomes" id="UP000662572">
    <property type="component" value="Unassembled WGS sequence"/>
</dbReference>
<dbReference type="CDD" id="cd06662">
    <property type="entry name" value="SURF1"/>
    <property type="match status" value="1"/>
</dbReference>
<dbReference type="PROSITE" id="PS50895">
    <property type="entry name" value="SURF1"/>
    <property type="match status" value="1"/>
</dbReference>
<dbReference type="InterPro" id="IPR045214">
    <property type="entry name" value="Surf1/Surf4"/>
</dbReference>
<dbReference type="EMBL" id="BMZB01000003">
    <property type="protein sequence ID" value="GGZ37196.1"/>
    <property type="molecule type" value="Genomic_DNA"/>
</dbReference>
<accession>A0A918QAV3</accession>
<organism evidence="7 8">
    <name type="scientific">Asticcacaulis endophyticus</name>
    <dbReference type="NCBI Taxonomy" id="1395890"/>
    <lineage>
        <taxon>Bacteria</taxon>
        <taxon>Pseudomonadati</taxon>
        <taxon>Pseudomonadota</taxon>
        <taxon>Alphaproteobacteria</taxon>
        <taxon>Caulobacterales</taxon>
        <taxon>Caulobacteraceae</taxon>
        <taxon>Asticcacaulis</taxon>
    </lineage>
</organism>
<evidence type="ECO:0000256" key="5">
    <source>
        <dbReference type="ARBA" id="ARBA00023136"/>
    </source>
</evidence>
<evidence type="ECO:0000256" key="4">
    <source>
        <dbReference type="ARBA" id="ARBA00022989"/>
    </source>
</evidence>
<evidence type="ECO:0000256" key="3">
    <source>
        <dbReference type="ARBA" id="ARBA00022692"/>
    </source>
</evidence>
<keyword evidence="6" id="KW-1003">Cell membrane</keyword>